<evidence type="ECO:0000313" key="1">
    <source>
        <dbReference type="EMBL" id="MFC4500652.1"/>
    </source>
</evidence>
<evidence type="ECO:0000313" key="2">
    <source>
        <dbReference type="Proteomes" id="UP001595839"/>
    </source>
</evidence>
<gene>
    <name evidence="1" type="ORF">ACFPIH_14150</name>
</gene>
<reference evidence="2" key="1">
    <citation type="journal article" date="2019" name="Int. J. Syst. Evol. Microbiol.">
        <title>The Global Catalogue of Microorganisms (GCM) 10K type strain sequencing project: providing services to taxonomists for standard genome sequencing and annotation.</title>
        <authorList>
            <consortium name="The Broad Institute Genomics Platform"/>
            <consortium name="The Broad Institute Genome Sequencing Center for Infectious Disease"/>
            <person name="Wu L."/>
            <person name="Ma J."/>
        </authorList>
    </citation>
    <scope>NUCLEOTIDE SEQUENCE [LARGE SCALE GENOMIC DNA]</scope>
    <source>
        <strain evidence="2">CGMCC 4.7177</strain>
    </source>
</reference>
<organism evidence="1 2">
    <name type="scientific">Streptomyces vulcanius</name>
    <dbReference type="NCBI Taxonomy" id="1441876"/>
    <lineage>
        <taxon>Bacteria</taxon>
        <taxon>Bacillati</taxon>
        <taxon>Actinomycetota</taxon>
        <taxon>Actinomycetes</taxon>
        <taxon>Kitasatosporales</taxon>
        <taxon>Streptomycetaceae</taxon>
        <taxon>Streptomyces</taxon>
    </lineage>
</organism>
<dbReference type="RefSeq" id="WP_381171618.1">
    <property type="nucleotide sequence ID" value="NZ_JBHSFK010000008.1"/>
</dbReference>
<protein>
    <submittedName>
        <fullName evidence="1">Uncharacterized protein</fullName>
    </submittedName>
</protein>
<name>A0ABV9ANM7_9ACTN</name>
<sequence>MTSTNQQQIETYQQGAAECRALQLQQQAAGNTDVARLAAEGVDANLDRINELNGQQ</sequence>
<proteinExistence type="predicted"/>
<accession>A0ABV9ANM7</accession>
<comment type="caution">
    <text evidence="1">The sequence shown here is derived from an EMBL/GenBank/DDBJ whole genome shotgun (WGS) entry which is preliminary data.</text>
</comment>
<keyword evidence="2" id="KW-1185">Reference proteome</keyword>
<dbReference type="Proteomes" id="UP001595839">
    <property type="component" value="Unassembled WGS sequence"/>
</dbReference>
<dbReference type="EMBL" id="JBHSFK010000008">
    <property type="protein sequence ID" value="MFC4500652.1"/>
    <property type="molecule type" value="Genomic_DNA"/>
</dbReference>